<dbReference type="SUPFAM" id="SSF101690">
    <property type="entry name" value="PAZ domain"/>
    <property type="match status" value="1"/>
</dbReference>
<proteinExistence type="predicted"/>
<dbReference type="OrthoDB" id="10252740at2759"/>
<dbReference type="InterPro" id="IPR036085">
    <property type="entry name" value="PAZ_dom_sf"/>
</dbReference>
<evidence type="ECO:0000313" key="2">
    <source>
        <dbReference type="Proteomes" id="UP000800035"/>
    </source>
</evidence>
<dbReference type="EMBL" id="ML977019">
    <property type="protein sequence ID" value="KAF1951181.1"/>
    <property type="molecule type" value="Genomic_DNA"/>
</dbReference>
<name>A0A6A5TF13_9PLEO</name>
<gene>
    <name evidence="1" type="ORF">CC80DRAFT_509048</name>
</gene>
<protein>
    <submittedName>
        <fullName evidence="1">Uncharacterized protein</fullName>
    </submittedName>
</protein>
<organism evidence="1 2">
    <name type="scientific">Byssothecium circinans</name>
    <dbReference type="NCBI Taxonomy" id="147558"/>
    <lineage>
        <taxon>Eukaryota</taxon>
        <taxon>Fungi</taxon>
        <taxon>Dikarya</taxon>
        <taxon>Ascomycota</taxon>
        <taxon>Pezizomycotina</taxon>
        <taxon>Dothideomycetes</taxon>
        <taxon>Pleosporomycetidae</taxon>
        <taxon>Pleosporales</taxon>
        <taxon>Massarineae</taxon>
        <taxon>Massarinaceae</taxon>
        <taxon>Byssothecium</taxon>
    </lineage>
</organism>
<keyword evidence="2" id="KW-1185">Reference proteome</keyword>
<reference evidence="1" key="1">
    <citation type="journal article" date="2020" name="Stud. Mycol.">
        <title>101 Dothideomycetes genomes: a test case for predicting lifestyles and emergence of pathogens.</title>
        <authorList>
            <person name="Haridas S."/>
            <person name="Albert R."/>
            <person name="Binder M."/>
            <person name="Bloem J."/>
            <person name="Labutti K."/>
            <person name="Salamov A."/>
            <person name="Andreopoulos B."/>
            <person name="Baker S."/>
            <person name="Barry K."/>
            <person name="Bills G."/>
            <person name="Bluhm B."/>
            <person name="Cannon C."/>
            <person name="Castanera R."/>
            <person name="Culley D."/>
            <person name="Daum C."/>
            <person name="Ezra D."/>
            <person name="Gonzalez J."/>
            <person name="Henrissat B."/>
            <person name="Kuo A."/>
            <person name="Liang C."/>
            <person name="Lipzen A."/>
            <person name="Lutzoni F."/>
            <person name="Magnuson J."/>
            <person name="Mondo S."/>
            <person name="Nolan M."/>
            <person name="Ohm R."/>
            <person name="Pangilinan J."/>
            <person name="Park H.-J."/>
            <person name="Ramirez L."/>
            <person name="Alfaro M."/>
            <person name="Sun H."/>
            <person name="Tritt A."/>
            <person name="Yoshinaga Y."/>
            <person name="Zwiers L.-H."/>
            <person name="Turgeon B."/>
            <person name="Goodwin S."/>
            <person name="Spatafora J."/>
            <person name="Crous P."/>
            <person name="Grigoriev I."/>
        </authorList>
    </citation>
    <scope>NUCLEOTIDE SEQUENCE</scope>
    <source>
        <strain evidence="1">CBS 675.92</strain>
    </source>
</reference>
<evidence type="ECO:0000313" key="1">
    <source>
        <dbReference type="EMBL" id="KAF1951181.1"/>
    </source>
</evidence>
<dbReference type="Proteomes" id="UP000800035">
    <property type="component" value="Unassembled WGS sequence"/>
</dbReference>
<sequence>MDSTKSSRGFFWTQTITDGSRIRALRFYFVDKFNVNGLRRYANGDPEYEKTNIDTISRCLKVVISKSFDPSRVRQQSSNKFFVKSARYPLRFPGPSHSAPASHSIEIIRSYYYVVKEGMGNILLNFNLCTSAFYRPIFVNGGGKKVYKVHDLSTHNIETLTFRKRILNPDGKSVKNSEGKFKVQDDDSYAVGHLEEPFEFEPVRGRPAVKVGTSQNAIWYSQEKLRILPYQIYRRPVPVRPTASMVNQAAKPPG</sequence>
<accession>A0A6A5TF13</accession>
<dbReference type="AlphaFoldDB" id="A0A6A5TF13"/>